<evidence type="ECO:0000313" key="11">
    <source>
        <dbReference type="Proteomes" id="UP000011021"/>
    </source>
</evidence>
<gene>
    <name evidence="10" type="primary">agcS</name>
    <name evidence="10" type="ORF">HMPREF0551_2135</name>
</gene>
<feature type="transmembrane region" description="Helical" evidence="9">
    <location>
        <begin position="148"/>
        <end position="168"/>
    </location>
</feature>
<evidence type="ECO:0000256" key="6">
    <source>
        <dbReference type="ARBA" id="ARBA00022847"/>
    </source>
</evidence>
<feature type="transmembrane region" description="Helical" evidence="9">
    <location>
        <begin position="75"/>
        <end position="94"/>
    </location>
</feature>
<dbReference type="PANTHER" id="PTHR30330">
    <property type="entry name" value="AGSS FAMILY TRANSPORTER, SODIUM-ALANINE"/>
    <property type="match status" value="1"/>
</dbReference>
<feature type="transmembrane region" description="Helical" evidence="9">
    <location>
        <begin position="420"/>
        <end position="441"/>
    </location>
</feature>
<dbReference type="PROSITE" id="PS00873">
    <property type="entry name" value="NA_ALANINE_SYMP"/>
    <property type="match status" value="1"/>
</dbReference>
<comment type="similarity">
    <text evidence="2 9">Belongs to the alanine or glycine:cation symporter (AGCS) (TC 2.A.25) family.</text>
</comment>
<evidence type="ECO:0000256" key="1">
    <source>
        <dbReference type="ARBA" id="ARBA00004651"/>
    </source>
</evidence>
<organism evidence="10 11">
    <name type="scientific">Lautropia mirabilis ATCC 51599</name>
    <dbReference type="NCBI Taxonomy" id="887898"/>
    <lineage>
        <taxon>Bacteria</taxon>
        <taxon>Pseudomonadati</taxon>
        <taxon>Pseudomonadota</taxon>
        <taxon>Betaproteobacteria</taxon>
        <taxon>Burkholderiales</taxon>
        <taxon>Burkholderiaceae</taxon>
        <taxon>Lautropia</taxon>
    </lineage>
</organism>
<keyword evidence="6 9" id="KW-0769">Symport</keyword>
<keyword evidence="9" id="KW-0997">Cell inner membrane</keyword>
<evidence type="ECO:0000256" key="5">
    <source>
        <dbReference type="ARBA" id="ARBA00022692"/>
    </source>
</evidence>
<dbReference type="RefSeq" id="WP_005674527.1">
    <property type="nucleotide sequence ID" value="NZ_CP146288.1"/>
</dbReference>
<dbReference type="AlphaFoldDB" id="E7RZE2"/>
<evidence type="ECO:0000256" key="4">
    <source>
        <dbReference type="ARBA" id="ARBA00022475"/>
    </source>
</evidence>
<dbReference type="NCBIfam" id="TIGR00835">
    <property type="entry name" value="agcS"/>
    <property type="match status" value="1"/>
</dbReference>
<feature type="transmembrane region" description="Helical" evidence="9">
    <location>
        <begin position="188"/>
        <end position="207"/>
    </location>
</feature>
<feature type="transmembrane region" description="Helical" evidence="9">
    <location>
        <begin position="18"/>
        <end position="37"/>
    </location>
</feature>
<dbReference type="GO" id="GO:0005886">
    <property type="term" value="C:plasma membrane"/>
    <property type="evidence" value="ECO:0007669"/>
    <property type="project" value="UniProtKB-SubCell"/>
</dbReference>
<dbReference type="HOGENOM" id="CLU_024867_0_1_4"/>
<evidence type="ECO:0000313" key="10">
    <source>
        <dbReference type="EMBL" id="EFV94020.1"/>
    </source>
</evidence>
<feature type="transmembrane region" description="Helical" evidence="9">
    <location>
        <begin position="214"/>
        <end position="234"/>
    </location>
</feature>
<evidence type="ECO:0000256" key="9">
    <source>
        <dbReference type="RuleBase" id="RU363064"/>
    </source>
</evidence>
<evidence type="ECO:0000256" key="3">
    <source>
        <dbReference type="ARBA" id="ARBA00022448"/>
    </source>
</evidence>
<feature type="transmembrane region" description="Helical" evidence="9">
    <location>
        <begin position="357"/>
        <end position="377"/>
    </location>
</feature>
<dbReference type="FunFam" id="1.20.1740.10:FF:000004">
    <property type="entry name" value="Sodium:alanine symporter family protein"/>
    <property type="match status" value="1"/>
</dbReference>
<dbReference type="PANTHER" id="PTHR30330:SF1">
    <property type="entry name" value="AMINO-ACID CARRIER PROTEIN ALST"/>
    <property type="match status" value="1"/>
</dbReference>
<feature type="transmembrane region" description="Helical" evidence="9">
    <location>
        <begin position="389"/>
        <end position="408"/>
    </location>
</feature>
<accession>E7RZE2</accession>
<dbReference type="PRINTS" id="PR00175">
    <property type="entry name" value="NAALASMPORT"/>
</dbReference>
<comment type="caution">
    <text evidence="10">The sequence shown here is derived from an EMBL/GenBank/DDBJ whole genome shotgun (WGS) entry which is preliminary data.</text>
</comment>
<keyword evidence="7 9" id="KW-1133">Transmembrane helix</keyword>
<dbReference type="GO" id="GO:0005283">
    <property type="term" value="F:amino acid:sodium symporter activity"/>
    <property type="evidence" value="ECO:0007669"/>
    <property type="project" value="InterPro"/>
</dbReference>
<dbReference type="InterPro" id="IPR001463">
    <property type="entry name" value="Na/Ala_symport"/>
</dbReference>
<dbReference type="Gene3D" id="1.20.1740.10">
    <property type="entry name" value="Amino acid/polyamine transporter I"/>
    <property type="match status" value="1"/>
</dbReference>
<name>E7RZE2_9BURK</name>
<sequence>MDVIANAMTNAIDAINTVVWGYILIYGLLAVGIYFSIRLRFLQIFRFREFIRAVTRTPEKDSQGITPIQALTTSLASRVGTGNIAGVAVAVYTGGPGALFWMWIVALLGMATAYAESALAQLYKVNDHHGLYRGGPAFYISRGLKSPWAGAVFSVALLVVFGLVFNAVQANAISESFSESFGLDRTQVGVALAVLSGIVIFGGIRNIARVAEVVVPFMAVAYLGVALWVLVANVDKIPDVLVLIVRSAFGLDQAAGGLVGGMTAAMLNGVKRGLYSNEAGMGSAPNIAAVAIPSPHHPSSQGFVQALGVFIDTILICTATGVMILMSDALQPGSGVTGTVLTQHALAYHIGDHGKDFVALAVFFFAFTSIIGNYSYAEGALTYLNINNKPCLFILRTLVLVFIVWGAREAITTVFDAADAVMGIMAIINLVGITLLSGLVVKLTRDYFEQAKHGDPRFRLSDYPELKGQIEEEIWK</sequence>
<dbReference type="Proteomes" id="UP000011021">
    <property type="component" value="Unassembled WGS sequence"/>
</dbReference>
<comment type="subcellular location">
    <subcellularLocation>
        <location evidence="9">Cell inner membrane</location>
        <topology evidence="9">Multi-pass membrane protein</topology>
    </subcellularLocation>
    <subcellularLocation>
        <location evidence="1">Cell membrane</location>
        <topology evidence="1">Multi-pass membrane protein</topology>
    </subcellularLocation>
</comment>
<reference evidence="10 11" key="1">
    <citation type="submission" date="2010-12" db="EMBL/GenBank/DDBJ databases">
        <authorList>
            <person name="Muzny D."/>
            <person name="Qin X."/>
            <person name="Deng J."/>
            <person name="Jiang H."/>
            <person name="Liu Y."/>
            <person name="Qu J."/>
            <person name="Song X.-Z."/>
            <person name="Zhang L."/>
            <person name="Thornton R."/>
            <person name="Coyle M."/>
            <person name="Francisco L."/>
            <person name="Jackson L."/>
            <person name="Javaid M."/>
            <person name="Korchina V."/>
            <person name="Kovar C."/>
            <person name="Mata R."/>
            <person name="Mathew T."/>
            <person name="Ngo R."/>
            <person name="Nguyen L."/>
            <person name="Nguyen N."/>
            <person name="Okwuonu G."/>
            <person name="Ongeri F."/>
            <person name="Pham C."/>
            <person name="Simmons D."/>
            <person name="Wilczek-Boney K."/>
            <person name="Hale W."/>
            <person name="Jakkamsetti A."/>
            <person name="Pham P."/>
            <person name="Ruth R."/>
            <person name="San Lucas F."/>
            <person name="Warren J."/>
            <person name="Zhang J."/>
            <person name="Zhao Z."/>
            <person name="Zhou C."/>
            <person name="Zhu D."/>
            <person name="Lee S."/>
            <person name="Bess C."/>
            <person name="Blankenburg K."/>
            <person name="Forbes L."/>
            <person name="Fu Q."/>
            <person name="Gubbala S."/>
            <person name="Hirani K."/>
            <person name="Jayaseelan J.C."/>
            <person name="Lara F."/>
            <person name="Munidasa M."/>
            <person name="Palculict T."/>
            <person name="Patil S."/>
            <person name="Pu L.-L."/>
            <person name="Saada N."/>
            <person name="Tang L."/>
            <person name="Weissenberger G."/>
            <person name="Zhu Y."/>
            <person name="Hemphill L."/>
            <person name="Shang Y."/>
            <person name="Youmans B."/>
            <person name="Ayvaz T."/>
            <person name="Ross M."/>
            <person name="Santibanez J."/>
            <person name="Aqrawi P."/>
            <person name="Gross S."/>
            <person name="Joshi V."/>
            <person name="Fowler G."/>
            <person name="Nazareth L."/>
            <person name="Reid J."/>
            <person name="Worley K."/>
            <person name="Petrosino J."/>
            <person name="Highlander S."/>
            <person name="Gibbs R."/>
        </authorList>
    </citation>
    <scope>NUCLEOTIDE SEQUENCE [LARGE SCALE GENOMIC DNA]</scope>
    <source>
        <strain evidence="10 11">ATCC 51599</strain>
    </source>
</reference>
<protein>
    <submittedName>
        <fullName evidence="10">Amino acid carrier protein</fullName>
    </submittedName>
</protein>
<evidence type="ECO:0000256" key="2">
    <source>
        <dbReference type="ARBA" id="ARBA00009261"/>
    </source>
</evidence>
<evidence type="ECO:0000256" key="7">
    <source>
        <dbReference type="ARBA" id="ARBA00022989"/>
    </source>
</evidence>
<dbReference type="eggNOG" id="COG1115">
    <property type="taxonomic scope" value="Bacteria"/>
</dbReference>
<keyword evidence="3 9" id="KW-0813">Transport</keyword>
<keyword evidence="4" id="KW-1003">Cell membrane</keyword>
<dbReference type="Pfam" id="PF01235">
    <property type="entry name" value="Na_Ala_symp"/>
    <property type="match status" value="1"/>
</dbReference>
<keyword evidence="5 9" id="KW-0812">Transmembrane</keyword>
<feature type="transmembrane region" description="Helical" evidence="9">
    <location>
        <begin position="303"/>
        <end position="326"/>
    </location>
</feature>
<keyword evidence="11" id="KW-1185">Reference proteome</keyword>
<keyword evidence="8 9" id="KW-0472">Membrane</keyword>
<dbReference type="STRING" id="887898.HMPREF0551_2135"/>
<proteinExistence type="inferred from homology"/>
<dbReference type="EMBL" id="AEQP01000022">
    <property type="protein sequence ID" value="EFV94020.1"/>
    <property type="molecule type" value="Genomic_DNA"/>
</dbReference>
<evidence type="ECO:0000256" key="8">
    <source>
        <dbReference type="ARBA" id="ARBA00023136"/>
    </source>
</evidence>